<dbReference type="PROSITE" id="PS50240">
    <property type="entry name" value="TRYPSIN_DOM"/>
    <property type="match status" value="1"/>
</dbReference>
<dbReference type="InterPro" id="IPR001314">
    <property type="entry name" value="Peptidase_S1A"/>
</dbReference>
<keyword evidence="4 8" id="KW-0645">Protease</keyword>
<keyword evidence="6 8" id="KW-0720">Serine protease</keyword>
<evidence type="ECO:0000313" key="11">
    <source>
        <dbReference type="Proteomes" id="UP000314983"/>
    </source>
</evidence>
<evidence type="ECO:0000256" key="2">
    <source>
        <dbReference type="ARBA" id="ARBA00012050"/>
    </source>
</evidence>
<keyword evidence="5 8" id="KW-0378">Hydrolase</keyword>
<dbReference type="Ensembl" id="ENSEEET00000009310.2">
    <property type="protein sequence ID" value="ENSEEEP00000009192.2"/>
    <property type="gene ID" value="ENSEEEG00000004725.2"/>
</dbReference>
<accession>A0A4W4EAZ2</accession>
<dbReference type="InterPro" id="IPR001254">
    <property type="entry name" value="Trypsin_dom"/>
</dbReference>
<dbReference type="InterPro" id="IPR043504">
    <property type="entry name" value="Peptidase_S1_PA_chymotrypsin"/>
</dbReference>
<dbReference type="InterPro" id="IPR018114">
    <property type="entry name" value="TRYPSIN_HIS"/>
</dbReference>
<dbReference type="Gene3D" id="2.40.10.10">
    <property type="entry name" value="Trypsin-like serine proteases"/>
    <property type="match status" value="2"/>
</dbReference>
<dbReference type="Proteomes" id="UP000314983">
    <property type="component" value="Chromosome 24"/>
</dbReference>
<evidence type="ECO:0000313" key="10">
    <source>
        <dbReference type="Ensembl" id="ENSEEEP00000009192.2"/>
    </source>
</evidence>
<dbReference type="FunFam" id="2.40.10.10:FF:000003">
    <property type="entry name" value="Transmembrane serine protease 3"/>
    <property type="match status" value="1"/>
</dbReference>
<reference evidence="11" key="2">
    <citation type="journal article" date="2017" name="Sci. Adv.">
        <title>A tail of two voltages: Proteomic comparison of the three electric organs of the electric eel.</title>
        <authorList>
            <person name="Traeger L.L."/>
            <person name="Sabat G."/>
            <person name="Barrett-Wilt G.A."/>
            <person name="Wells G.B."/>
            <person name="Sussman M.R."/>
        </authorList>
    </citation>
    <scope>NUCLEOTIDE SEQUENCE [LARGE SCALE GENOMIC DNA]</scope>
</reference>
<dbReference type="SMART" id="SM00020">
    <property type="entry name" value="Tryp_SPc"/>
    <property type="match status" value="1"/>
</dbReference>
<keyword evidence="11" id="KW-1185">Reference proteome</keyword>
<evidence type="ECO:0000256" key="4">
    <source>
        <dbReference type="ARBA" id="ARBA00022670"/>
    </source>
</evidence>
<protein>
    <recommendedName>
        <fullName evidence="3">Acrosin</fullName>
        <ecNumber evidence="2">3.4.21.10</ecNumber>
    </recommendedName>
</protein>
<dbReference type="EC" id="3.4.21.10" evidence="2"/>
<organism evidence="10 11">
    <name type="scientific">Electrophorus electricus</name>
    <name type="common">Electric eel</name>
    <name type="synonym">Gymnotus electricus</name>
    <dbReference type="NCBI Taxonomy" id="8005"/>
    <lineage>
        <taxon>Eukaryota</taxon>
        <taxon>Metazoa</taxon>
        <taxon>Chordata</taxon>
        <taxon>Craniata</taxon>
        <taxon>Vertebrata</taxon>
        <taxon>Euteleostomi</taxon>
        <taxon>Actinopterygii</taxon>
        <taxon>Neopterygii</taxon>
        <taxon>Teleostei</taxon>
        <taxon>Ostariophysi</taxon>
        <taxon>Gymnotiformes</taxon>
        <taxon>Gymnotoidei</taxon>
        <taxon>Gymnotidae</taxon>
        <taxon>Electrophorus</taxon>
    </lineage>
</organism>
<reference evidence="10" key="4">
    <citation type="submission" date="2025-08" db="UniProtKB">
        <authorList>
            <consortium name="Ensembl"/>
        </authorList>
    </citation>
    <scope>IDENTIFICATION</scope>
</reference>
<evidence type="ECO:0000256" key="1">
    <source>
        <dbReference type="ARBA" id="ARBA00001656"/>
    </source>
</evidence>
<keyword evidence="7" id="KW-1015">Disulfide bond</keyword>
<dbReference type="GO" id="GO:0006508">
    <property type="term" value="P:proteolysis"/>
    <property type="evidence" value="ECO:0007669"/>
    <property type="project" value="UniProtKB-KW"/>
</dbReference>
<evidence type="ECO:0000256" key="6">
    <source>
        <dbReference type="ARBA" id="ARBA00022825"/>
    </source>
</evidence>
<reference evidence="10" key="5">
    <citation type="submission" date="2025-09" db="UniProtKB">
        <authorList>
            <consortium name="Ensembl"/>
        </authorList>
    </citation>
    <scope>IDENTIFICATION</scope>
</reference>
<reference evidence="10" key="3">
    <citation type="submission" date="2020-05" db="EMBL/GenBank/DDBJ databases">
        <title>Electrophorus electricus (electric eel) genome, fEleEle1, primary haplotype.</title>
        <authorList>
            <person name="Myers G."/>
            <person name="Meyer A."/>
            <person name="Fedrigo O."/>
            <person name="Formenti G."/>
            <person name="Rhie A."/>
            <person name="Tracey A."/>
            <person name="Sims Y."/>
            <person name="Jarvis E.D."/>
        </authorList>
    </citation>
    <scope>NUCLEOTIDE SEQUENCE [LARGE SCALE GENOMIC DNA]</scope>
</reference>
<dbReference type="GO" id="GO:0004252">
    <property type="term" value="F:serine-type endopeptidase activity"/>
    <property type="evidence" value="ECO:0007669"/>
    <property type="project" value="InterPro"/>
</dbReference>
<dbReference type="Pfam" id="PF00089">
    <property type="entry name" value="Trypsin"/>
    <property type="match status" value="1"/>
</dbReference>
<dbReference type="AlphaFoldDB" id="A0A4W4EAZ2"/>
<dbReference type="OMA" id="PLQCYSQ"/>
<dbReference type="PROSITE" id="PS00134">
    <property type="entry name" value="TRYPSIN_HIS"/>
    <property type="match status" value="1"/>
</dbReference>
<dbReference type="PROSITE" id="PS00135">
    <property type="entry name" value="TRYPSIN_SER"/>
    <property type="match status" value="1"/>
</dbReference>
<dbReference type="GeneTree" id="ENSGT00940000159697"/>
<dbReference type="SUPFAM" id="SSF50494">
    <property type="entry name" value="Trypsin-like serine proteases"/>
    <property type="match status" value="1"/>
</dbReference>
<feature type="domain" description="Peptidase S1" evidence="9">
    <location>
        <begin position="1"/>
        <end position="235"/>
    </location>
</feature>
<proteinExistence type="predicted"/>
<dbReference type="PANTHER" id="PTHR24252">
    <property type="entry name" value="ACROSIN-RELATED"/>
    <property type="match status" value="1"/>
</dbReference>
<dbReference type="STRING" id="8005.ENSEEEP00000009192"/>
<sequence length="250" mass="27879">GALAPAGAWPWQVSIQRTSRHVCGGSILSRRWILTAAHCFDKNRDTSRLEVVAGLSSQSKQGRTVQRRPVERIVMHDDYDPSYYDYDVALLRLHSALYYSPHVQPVCTLQSQLEERDLNFSSCYISGWGSTTVDGNVVDILQEAEVGLIDTRLCNQRRWYNGHVSDNMVCAGVESGGVDTCQGDSGGPLSCYSEDTKRFYIYGVTSHGEDCALPRKPGVYSRVSSYTSWLDGIQERSRQLVLNELLASLC</sequence>
<evidence type="ECO:0000256" key="7">
    <source>
        <dbReference type="ARBA" id="ARBA00023157"/>
    </source>
</evidence>
<evidence type="ECO:0000259" key="9">
    <source>
        <dbReference type="PROSITE" id="PS50240"/>
    </source>
</evidence>
<reference evidence="11" key="1">
    <citation type="journal article" date="2014" name="Science">
        <title>Nonhuman genetics. Genomic basis for the convergent evolution of electric organs.</title>
        <authorList>
            <person name="Gallant J.R."/>
            <person name="Traeger L.L."/>
            <person name="Volkening J.D."/>
            <person name="Moffett H."/>
            <person name="Chen P.H."/>
            <person name="Novina C.D."/>
            <person name="Phillips G.N.Jr."/>
            <person name="Anand R."/>
            <person name="Wells G.B."/>
            <person name="Pinch M."/>
            <person name="Guth R."/>
            <person name="Unguez G.A."/>
            <person name="Albert J.S."/>
            <person name="Zakon H.H."/>
            <person name="Samanta M.P."/>
            <person name="Sussman M.R."/>
        </authorList>
    </citation>
    <scope>NUCLEOTIDE SEQUENCE [LARGE SCALE GENOMIC DNA]</scope>
</reference>
<evidence type="ECO:0000256" key="3">
    <source>
        <dbReference type="ARBA" id="ARBA00017161"/>
    </source>
</evidence>
<evidence type="ECO:0000256" key="8">
    <source>
        <dbReference type="RuleBase" id="RU363034"/>
    </source>
</evidence>
<dbReference type="PANTHER" id="PTHR24252:SF8">
    <property type="entry name" value="ACROSIN"/>
    <property type="match status" value="1"/>
</dbReference>
<comment type="catalytic activity">
    <reaction evidence="1">
        <text>Preferential cleavage: Arg-|-Xaa, Lys-|-Xaa.</text>
        <dbReference type="EC" id="3.4.21.10"/>
    </reaction>
</comment>
<dbReference type="InterPro" id="IPR033116">
    <property type="entry name" value="TRYPSIN_SER"/>
</dbReference>
<name>A0A4W4EAZ2_ELEEL</name>
<dbReference type="CDD" id="cd00190">
    <property type="entry name" value="Tryp_SPc"/>
    <property type="match status" value="1"/>
</dbReference>
<dbReference type="InterPro" id="IPR009003">
    <property type="entry name" value="Peptidase_S1_PA"/>
</dbReference>
<dbReference type="PRINTS" id="PR00722">
    <property type="entry name" value="CHYMOTRYPSIN"/>
</dbReference>
<evidence type="ECO:0000256" key="5">
    <source>
        <dbReference type="ARBA" id="ARBA00022801"/>
    </source>
</evidence>